<evidence type="ECO:0000313" key="2">
    <source>
        <dbReference type="Proteomes" id="UP000009100"/>
    </source>
</evidence>
<proteinExistence type="predicted"/>
<organism evidence="1 2">
    <name type="scientific">Vibrio atlanticus (strain LGP32)</name>
    <name type="common">Vibrio splendidus (strain Mel32)</name>
    <dbReference type="NCBI Taxonomy" id="575788"/>
    <lineage>
        <taxon>Bacteria</taxon>
        <taxon>Pseudomonadati</taxon>
        <taxon>Pseudomonadota</taxon>
        <taxon>Gammaproteobacteria</taxon>
        <taxon>Vibrionales</taxon>
        <taxon>Vibrionaceae</taxon>
        <taxon>Vibrio</taxon>
    </lineage>
</organism>
<dbReference type="EMBL" id="FM954973">
    <property type="protein sequence ID" value="CAV26598.1"/>
    <property type="molecule type" value="Genomic_DNA"/>
</dbReference>
<dbReference type="AlphaFoldDB" id="B7VSK9"/>
<name>B7VSK9_VIBA3</name>
<dbReference type="eggNOG" id="ENOG5033E8Y">
    <property type="taxonomic scope" value="Bacteria"/>
</dbReference>
<dbReference type="Proteomes" id="UP000009100">
    <property type="component" value="Chromosome 2"/>
</dbReference>
<sequence length="240" mass="27734">MSYPHLSEQSFVQLISDAIHFYKMSIETDDPYESQRFARSSILYSTLSLESAANCCLYSLQSSRNFINDLEKTTAFAKLDLFAQISENKHIDRSRVEFQRVSELKKVRDSFVHPKKVKIPLEFSVNDMEGDFRELGLHFEANPMKGTGIDRSSMFWFSSDAKSALSAVFSFFEYYFVTLLNHDSKTVMALLSDAVHINEENAFLFHNKALEKDLMFLKQQKIKQTFLNLGEYKQLNVIAP</sequence>
<evidence type="ECO:0000313" key="1">
    <source>
        <dbReference type="EMBL" id="CAV26598.1"/>
    </source>
</evidence>
<dbReference type="PATRIC" id="fig|575788.5.peg.780"/>
<dbReference type="STRING" id="575788.VS_II0826"/>
<accession>B7VSK9</accession>
<protein>
    <submittedName>
        <fullName evidence="1">Uncharacterized protein</fullName>
    </submittedName>
</protein>
<reference evidence="1 2" key="1">
    <citation type="submission" date="2009-02" db="EMBL/GenBank/DDBJ databases">
        <title>Vibrio splendidus str. LGP32 complete genome.</title>
        <authorList>
            <person name="Mazel D."/>
            <person name="Le Roux F."/>
        </authorList>
    </citation>
    <scope>NUCLEOTIDE SEQUENCE [LARGE SCALE GENOMIC DNA]</scope>
    <source>
        <strain evidence="1 2">LGP32</strain>
    </source>
</reference>
<dbReference type="KEGG" id="vsp:VS_II0826"/>
<gene>
    <name evidence="1" type="ordered locus">VS_II0826</name>
</gene>
<dbReference type="HOGENOM" id="CLU_1156003_0_0_6"/>